<reference evidence="9" key="2">
    <citation type="submission" date="2016-11" db="EMBL/GenBank/DDBJ databases">
        <authorList>
            <person name="Jaros S."/>
            <person name="Januszkiewicz K."/>
            <person name="Wedrychowicz H."/>
        </authorList>
    </citation>
    <scope>NUCLEOTIDE SEQUENCE [LARGE SCALE GENOMIC DNA]</scope>
    <source>
        <strain evidence="9">DSM 27989</strain>
    </source>
</reference>
<keyword evidence="3" id="KW-1003">Cell membrane</keyword>
<dbReference type="OrthoDB" id="9813193at2"/>
<keyword evidence="4 7" id="KW-0812">Transmembrane</keyword>
<dbReference type="STRING" id="1434701.SAMN05443634_105250"/>
<evidence type="ECO:0000256" key="6">
    <source>
        <dbReference type="ARBA" id="ARBA00023136"/>
    </source>
</evidence>
<dbReference type="InterPro" id="IPR032808">
    <property type="entry name" value="DoxX"/>
</dbReference>
<dbReference type="RefSeq" id="WP_072931341.1">
    <property type="nucleotide sequence ID" value="NZ_BMFL01000011.1"/>
</dbReference>
<dbReference type="InterPro" id="IPR051907">
    <property type="entry name" value="DoxX-like_oxidoreductase"/>
</dbReference>
<name>A0A1M6XHI7_9FLAO</name>
<evidence type="ECO:0000313" key="10">
    <source>
        <dbReference type="Proteomes" id="UP000184120"/>
    </source>
</evidence>
<keyword evidence="11" id="KW-1185">Reference proteome</keyword>
<accession>A0A1M6XHI7</accession>
<protein>
    <submittedName>
        <fullName evidence="9">Putative oxidoreductase</fullName>
    </submittedName>
</protein>
<dbReference type="PANTHER" id="PTHR33452">
    <property type="entry name" value="OXIDOREDUCTASE CATD-RELATED"/>
    <property type="match status" value="1"/>
</dbReference>
<keyword evidence="5 7" id="KW-1133">Transmembrane helix</keyword>
<dbReference type="PANTHER" id="PTHR33452:SF1">
    <property type="entry name" value="INNER MEMBRANE PROTEIN YPHA-RELATED"/>
    <property type="match status" value="1"/>
</dbReference>
<dbReference type="Pfam" id="PF07681">
    <property type="entry name" value="DoxX"/>
    <property type="match status" value="1"/>
</dbReference>
<gene>
    <name evidence="8" type="ORF">GCM10010984_18020</name>
    <name evidence="9" type="ORF">SAMN05443634_105250</name>
</gene>
<organism evidence="9 10">
    <name type="scientific">Chishuiella changwenlii</name>
    <dbReference type="NCBI Taxonomy" id="1434701"/>
    <lineage>
        <taxon>Bacteria</taxon>
        <taxon>Pseudomonadati</taxon>
        <taxon>Bacteroidota</taxon>
        <taxon>Flavobacteriia</taxon>
        <taxon>Flavobacteriales</taxon>
        <taxon>Weeksellaceae</taxon>
        <taxon>Chishuiella</taxon>
    </lineage>
</organism>
<dbReference type="AlphaFoldDB" id="A0A1M6XHI7"/>
<evidence type="ECO:0000256" key="3">
    <source>
        <dbReference type="ARBA" id="ARBA00022475"/>
    </source>
</evidence>
<dbReference type="EMBL" id="BMFL01000011">
    <property type="protein sequence ID" value="GGF00871.1"/>
    <property type="molecule type" value="Genomic_DNA"/>
</dbReference>
<reference evidence="11" key="4">
    <citation type="journal article" date="2019" name="Int. J. Syst. Evol. Microbiol.">
        <title>The Global Catalogue of Microorganisms (GCM) 10K type strain sequencing project: providing services to taxonomists for standard genome sequencing and annotation.</title>
        <authorList>
            <consortium name="The Broad Institute Genomics Platform"/>
            <consortium name="The Broad Institute Genome Sequencing Center for Infectious Disease"/>
            <person name="Wu L."/>
            <person name="Ma J."/>
        </authorList>
    </citation>
    <scope>NUCLEOTIDE SEQUENCE [LARGE SCALE GENOMIC DNA]</scope>
    <source>
        <strain evidence="11">CGMCC 1.12707</strain>
    </source>
</reference>
<comment type="similarity">
    <text evidence="2">Belongs to the DoxX family.</text>
</comment>
<reference evidence="8" key="1">
    <citation type="journal article" date="2014" name="Int. J. Syst. Evol. Microbiol.">
        <title>Complete genome of a new Firmicutes species belonging to the dominant human colonic microbiota ('Ruminococcus bicirculans') reveals two chromosomes and a selective capacity to utilize plant glucans.</title>
        <authorList>
            <consortium name="NISC Comparative Sequencing Program"/>
            <person name="Wegmann U."/>
            <person name="Louis P."/>
            <person name="Goesmann A."/>
            <person name="Henrissat B."/>
            <person name="Duncan S.H."/>
            <person name="Flint H.J."/>
        </authorList>
    </citation>
    <scope>NUCLEOTIDE SEQUENCE</scope>
    <source>
        <strain evidence="8">CGMCC 1.12707</strain>
    </source>
</reference>
<comment type="subcellular location">
    <subcellularLocation>
        <location evidence="1">Cell membrane</location>
        <topology evidence="1">Multi-pass membrane protein</topology>
    </subcellularLocation>
</comment>
<sequence length="137" mass="14832">MSSKFKLLGSHPAFIDTSLLLLRIAGGGFMLTHGFGKLQKLINGTFEFADPIGIGPEMSLALVVLAEIVCAFFILIGLLTRLAAIPLIITMLVAVFIIHDKDSFGNKELGLLYLILSIVIFLVGAGKYSIDRLVLKK</sequence>
<feature type="transmembrane region" description="Helical" evidence="7">
    <location>
        <begin position="82"/>
        <end position="99"/>
    </location>
</feature>
<evidence type="ECO:0000256" key="7">
    <source>
        <dbReference type="SAM" id="Phobius"/>
    </source>
</evidence>
<keyword evidence="6 7" id="KW-0472">Membrane</keyword>
<feature type="transmembrane region" description="Helical" evidence="7">
    <location>
        <begin position="58"/>
        <end position="75"/>
    </location>
</feature>
<evidence type="ECO:0000313" key="9">
    <source>
        <dbReference type="EMBL" id="SHL05373.1"/>
    </source>
</evidence>
<dbReference type="Proteomes" id="UP000650994">
    <property type="component" value="Unassembled WGS sequence"/>
</dbReference>
<proteinExistence type="inferred from homology"/>
<feature type="transmembrane region" description="Helical" evidence="7">
    <location>
        <begin position="111"/>
        <end position="130"/>
    </location>
</feature>
<evidence type="ECO:0000256" key="4">
    <source>
        <dbReference type="ARBA" id="ARBA00022692"/>
    </source>
</evidence>
<evidence type="ECO:0000313" key="8">
    <source>
        <dbReference type="EMBL" id="GGF00871.1"/>
    </source>
</evidence>
<reference evidence="8" key="5">
    <citation type="submission" date="2024-05" db="EMBL/GenBank/DDBJ databases">
        <authorList>
            <person name="Sun Q."/>
            <person name="Zhou Y."/>
        </authorList>
    </citation>
    <scope>NUCLEOTIDE SEQUENCE</scope>
    <source>
        <strain evidence="8">CGMCC 1.12707</strain>
    </source>
</reference>
<evidence type="ECO:0000256" key="1">
    <source>
        <dbReference type="ARBA" id="ARBA00004651"/>
    </source>
</evidence>
<dbReference type="GO" id="GO:0005886">
    <property type="term" value="C:plasma membrane"/>
    <property type="evidence" value="ECO:0007669"/>
    <property type="project" value="UniProtKB-SubCell"/>
</dbReference>
<evidence type="ECO:0000313" key="11">
    <source>
        <dbReference type="Proteomes" id="UP000650994"/>
    </source>
</evidence>
<dbReference type="Proteomes" id="UP000184120">
    <property type="component" value="Unassembled WGS sequence"/>
</dbReference>
<dbReference type="EMBL" id="FRBH01000005">
    <property type="protein sequence ID" value="SHL05373.1"/>
    <property type="molecule type" value="Genomic_DNA"/>
</dbReference>
<evidence type="ECO:0000256" key="5">
    <source>
        <dbReference type="ARBA" id="ARBA00022989"/>
    </source>
</evidence>
<reference evidence="10" key="3">
    <citation type="submission" date="2016-11" db="EMBL/GenBank/DDBJ databases">
        <authorList>
            <person name="Varghese N."/>
            <person name="Submissions S."/>
        </authorList>
    </citation>
    <scope>NUCLEOTIDE SEQUENCE [LARGE SCALE GENOMIC DNA]</scope>
    <source>
        <strain evidence="10">DSM 27989</strain>
    </source>
</reference>
<evidence type="ECO:0000256" key="2">
    <source>
        <dbReference type="ARBA" id="ARBA00006679"/>
    </source>
</evidence>